<evidence type="ECO:0000313" key="2">
    <source>
        <dbReference type="EMBL" id="MBB4539342.1"/>
    </source>
</evidence>
<comment type="caution">
    <text evidence="2">The sequence shown here is derived from an EMBL/GenBank/DDBJ whole genome shotgun (WGS) entry which is preliminary data.</text>
</comment>
<evidence type="ECO:0000313" key="3">
    <source>
        <dbReference type="Proteomes" id="UP000523431"/>
    </source>
</evidence>
<reference evidence="3 4" key="1">
    <citation type="submission" date="2020-08" db="EMBL/GenBank/DDBJ databases">
        <title>Genomic Encyclopedia of Type Strains, Phase IV (KMG-V): Genome sequencing to study the core and pangenomes of soil and plant-associated prokaryotes.</title>
        <authorList>
            <person name="Whitman W."/>
        </authorList>
    </citation>
    <scope>NUCLEOTIDE SEQUENCE [LARGE SCALE GENOMIC DNA]</scope>
    <source>
        <strain evidence="1 4">SEMIA 471</strain>
        <strain evidence="2 3">SEMIA 489</strain>
    </source>
</reference>
<dbReference type="Proteomes" id="UP000523431">
    <property type="component" value="Unassembled WGS sequence"/>
</dbReference>
<protein>
    <submittedName>
        <fullName evidence="2">Uncharacterized protein</fullName>
    </submittedName>
</protein>
<dbReference type="AlphaFoldDB" id="A0A7W7EHL8"/>
<name>A0A7W7EHL8_RHIET</name>
<accession>A0A7W7EHL8</accession>
<dbReference type="EMBL" id="JACIID010000026">
    <property type="protein sequence ID" value="MBB4539342.1"/>
    <property type="molecule type" value="Genomic_DNA"/>
</dbReference>
<organism evidence="2 3">
    <name type="scientific">Rhizobium etli</name>
    <dbReference type="NCBI Taxonomy" id="29449"/>
    <lineage>
        <taxon>Bacteria</taxon>
        <taxon>Pseudomonadati</taxon>
        <taxon>Pseudomonadota</taxon>
        <taxon>Alphaproteobacteria</taxon>
        <taxon>Hyphomicrobiales</taxon>
        <taxon>Rhizobiaceae</taxon>
        <taxon>Rhizobium/Agrobacterium group</taxon>
        <taxon>Rhizobium</taxon>
    </lineage>
</organism>
<sequence length="98" mass="11270">MPAIAQIHKELRGKLTFPDTKTIAEFRYISQAIVLSTIKGKEFEAKKSPQDFLGARDVVGTIFHELTHWADMTGTDWGRRFLREIYATIPLLDKLHIE</sequence>
<dbReference type="Proteomes" id="UP000557344">
    <property type="component" value="Unassembled WGS sequence"/>
</dbReference>
<evidence type="ECO:0000313" key="4">
    <source>
        <dbReference type="Proteomes" id="UP000557344"/>
    </source>
</evidence>
<dbReference type="EMBL" id="JACIHU010000026">
    <property type="protein sequence ID" value="MBB4483518.1"/>
    <property type="molecule type" value="Genomic_DNA"/>
</dbReference>
<gene>
    <name evidence="1" type="ORF">GGE46_006143</name>
    <name evidence="2" type="ORF">GGE57_006135</name>
</gene>
<evidence type="ECO:0000313" key="1">
    <source>
        <dbReference type="EMBL" id="MBB4483518.1"/>
    </source>
</evidence>
<proteinExistence type="predicted"/>